<name>A0A5E4S6W7_9BURK</name>
<evidence type="ECO:0008006" key="5">
    <source>
        <dbReference type="Google" id="ProtNLM"/>
    </source>
</evidence>
<evidence type="ECO:0000256" key="1">
    <source>
        <dbReference type="SAM" id="Phobius"/>
    </source>
</evidence>
<dbReference type="Proteomes" id="UP000382577">
    <property type="component" value="Unassembled WGS sequence"/>
</dbReference>
<feature type="signal peptide" evidence="2">
    <location>
        <begin position="1"/>
        <end position="23"/>
    </location>
</feature>
<feature type="transmembrane region" description="Helical" evidence="1">
    <location>
        <begin position="39"/>
        <end position="63"/>
    </location>
</feature>
<evidence type="ECO:0000256" key="2">
    <source>
        <dbReference type="SAM" id="SignalP"/>
    </source>
</evidence>
<keyword evidence="1" id="KW-0812">Transmembrane</keyword>
<sequence length="76" mass="7590">MNNVMRKIGLLIVGVSASGLAMADAPAAGAVDYSALTSHISWTGVTTAVLGICGGLAGVYVAMRGAKMVLGVLRRG</sequence>
<keyword evidence="2" id="KW-0732">Signal</keyword>
<proteinExistence type="predicted"/>
<dbReference type="RefSeq" id="WP_150598620.1">
    <property type="nucleotide sequence ID" value="NZ_CABPRW010000001.1"/>
</dbReference>
<dbReference type="AlphaFoldDB" id="A0A5E4S6W7"/>
<dbReference type="EMBL" id="CABPRW010000001">
    <property type="protein sequence ID" value="VVD70833.1"/>
    <property type="molecule type" value="Genomic_DNA"/>
</dbReference>
<keyword evidence="1" id="KW-0472">Membrane</keyword>
<keyword evidence="1" id="KW-1133">Transmembrane helix</keyword>
<reference evidence="3 4" key="1">
    <citation type="submission" date="2019-08" db="EMBL/GenBank/DDBJ databases">
        <authorList>
            <person name="Peeters C."/>
        </authorList>
    </citation>
    <scope>NUCLEOTIDE SEQUENCE [LARGE SCALE GENOMIC DNA]</scope>
    <source>
        <strain evidence="3 4">LMG 31113</strain>
    </source>
</reference>
<feature type="chain" id="PRO_5022958381" description="Phage-related membrane protein" evidence="2">
    <location>
        <begin position="24"/>
        <end position="76"/>
    </location>
</feature>
<evidence type="ECO:0000313" key="4">
    <source>
        <dbReference type="Proteomes" id="UP000382577"/>
    </source>
</evidence>
<accession>A0A5E4S6W7</accession>
<evidence type="ECO:0000313" key="3">
    <source>
        <dbReference type="EMBL" id="VVD70833.1"/>
    </source>
</evidence>
<organism evidence="3 4">
    <name type="scientific">Pandoraea fibrosis</name>
    <dbReference type="NCBI Taxonomy" id="1891094"/>
    <lineage>
        <taxon>Bacteria</taxon>
        <taxon>Pseudomonadati</taxon>
        <taxon>Pseudomonadota</taxon>
        <taxon>Betaproteobacteria</taxon>
        <taxon>Burkholderiales</taxon>
        <taxon>Burkholderiaceae</taxon>
        <taxon>Pandoraea</taxon>
    </lineage>
</organism>
<gene>
    <name evidence="3" type="ORF">PFI31113_00595</name>
</gene>
<protein>
    <recommendedName>
        <fullName evidence="5">Phage-related membrane protein</fullName>
    </recommendedName>
</protein>